<name>A0A2B4RCR9_STYPI</name>
<dbReference type="FunFam" id="2.10.25.10:FF:000255">
    <property type="entry name" value="Sushi, nidogen and EGF-like domains 1"/>
    <property type="match status" value="1"/>
</dbReference>
<dbReference type="SMART" id="SM00181">
    <property type="entry name" value="EGF"/>
    <property type="match status" value="1"/>
</dbReference>
<keyword evidence="2" id="KW-0732">Signal</keyword>
<dbReference type="PROSITE" id="PS51886">
    <property type="entry name" value="TLDC"/>
    <property type="match status" value="1"/>
</dbReference>
<feature type="disulfide bond" evidence="6">
    <location>
        <begin position="129"/>
        <end position="138"/>
    </location>
</feature>
<keyword evidence="3" id="KW-0677">Repeat</keyword>
<evidence type="ECO:0000259" key="7">
    <source>
        <dbReference type="PROSITE" id="PS50026"/>
    </source>
</evidence>
<feature type="domain" description="TLDc" evidence="8">
    <location>
        <begin position="147"/>
        <end position="323"/>
    </location>
</feature>
<dbReference type="InterPro" id="IPR006571">
    <property type="entry name" value="TLDc_dom"/>
</dbReference>
<protein>
    <recommendedName>
        <fullName evidence="11">EGF-like domain-containing protein</fullName>
    </recommendedName>
</protein>
<keyword evidence="4 6" id="KW-1015">Disulfide bond</keyword>
<dbReference type="Proteomes" id="UP000225706">
    <property type="component" value="Unassembled WGS sequence"/>
</dbReference>
<dbReference type="OrthoDB" id="27341at2759"/>
<dbReference type="Pfam" id="PF00008">
    <property type="entry name" value="EGF"/>
    <property type="match status" value="1"/>
</dbReference>
<proteinExistence type="predicted"/>
<dbReference type="PROSITE" id="PS01186">
    <property type="entry name" value="EGF_2"/>
    <property type="match status" value="1"/>
</dbReference>
<dbReference type="PROSITE" id="PS50026">
    <property type="entry name" value="EGF_3"/>
    <property type="match status" value="1"/>
</dbReference>
<organism evidence="9 10">
    <name type="scientific">Stylophora pistillata</name>
    <name type="common">Smooth cauliflower coral</name>
    <dbReference type="NCBI Taxonomy" id="50429"/>
    <lineage>
        <taxon>Eukaryota</taxon>
        <taxon>Metazoa</taxon>
        <taxon>Cnidaria</taxon>
        <taxon>Anthozoa</taxon>
        <taxon>Hexacorallia</taxon>
        <taxon>Scleractinia</taxon>
        <taxon>Astrocoeniina</taxon>
        <taxon>Pocilloporidae</taxon>
        <taxon>Stylophora</taxon>
    </lineage>
</organism>
<dbReference type="SMART" id="SM00584">
    <property type="entry name" value="TLDc"/>
    <property type="match status" value="1"/>
</dbReference>
<feature type="disulfide bond" evidence="6">
    <location>
        <begin position="110"/>
        <end position="127"/>
    </location>
</feature>
<dbReference type="STRING" id="50429.A0A2B4RCR9"/>
<comment type="caution">
    <text evidence="6">Lacks conserved residue(s) required for the propagation of feature annotation.</text>
</comment>
<feature type="domain" description="EGF-like" evidence="7">
    <location>
        <begin position="101"/>
        <end position="139"/>
    </location>
</feature>
<dbReference type="PROSITE" id="PS00022">
    <property type="entry name" value="EGF_1"/>
    <property type="match status" value="1"/>
</dbReference>
<gene>
    <name evidence="9" type="ORF">AWC38_SpisGene21565</name>
</gene>
<evidence type="ECO:0000256" key="4">
    <source>
        <dbReference type="ARBA" id="ARBA00023157"/>
    </source>
</evidence>
<evidence type="ECO:0008006" key="11">
    <source>
        <dbReference type="Google" id="ProtNLM"/>
    </source>
</evidence>
<dbReference type="Pfam" id="PF07534">
    <property type="entry name" value="TLD"/>
    <property type="match status" value="1"/>
</dbReference>
<evidence type="ECO:0000256" key="2">
    <source>
        <dbReference type="ARBA" id="ARBA00022729"/>
    </source>
</evidence>
<dbReference type="Gene3D" id="2.10.25.10">
    <property type="entry name" value="Laminin"/>
    <property type="match status" value="1"/>
</dbReference>
<keyword evidence="1 6" id="KW-0245">EGF-like domain</keyword>
<evidence type="ECO:0000256" key="1">
    <source>
        <dbReference type="ARBA" id="ARBA00022536"/>
    </source>
</evidence>
<dbReference type="AlphaFoldDB" id="A0A2B4RCR9"/>
<dbReference type="CDD" id="cd00054">
    <property type="entry name" value="EGF_CA"/>
    <property type="match status" value="1"/>
</dbReference>
<evidence type="ECO:0000256" key="6">
    <source>
        <dbReference type="PROSITE-ProRule" id="PRU00076"/>
    </source>
</evidence>
<keyword evidence="10" id="KW-1185">Reference proteome</keyword>
<keyword evidence="5" id="KW-0325">Glycoprotein</keyword>
<comment type="caution">
    <text evidence="9">The sequence shown here is derived from an EMBL/GenBank/DDBJ whole genome shotgun (WGS) entry which is preliminary data.</text>
</comment>
<evidence type="ECO:0000313" key="10">
    <source>
        <dbReference type="Proteomes" id="UP000225706"/>
    </source>
</evidence>
<dbReference type="EMBL" id="LSMT01000805">
    <property type="protein sequence ID" value="PFX14290.1"/>
    <property type="molecule type" value="Genomic_DNA"/>
</dbReference>
<dbReference type="SUPFAM" id="SSF57196">
    <property type="entry name" value="EGF/Laminin"/>
    <property type="match status" value="1"/>
</dbReference>
<feature type="non-terminal residue" evidence="9">
    <location>
        <position position="1"/>
    </location>
</feature>
<accession>A0A2B4RCR9</accession>
<evidence type="ECO:0000313" key="9">
    <source>
        <dbReference type="EMBL" id="PFX14290.1"/>
    </source>
</evidence>
<evidence type="ECO:0000259" key="8">
    <source>
        <dbReference type="PROSITE" id="PS51886"/>
    </source>
</evidence>
<dbReference type="InterPro" id="IPR000742">
    <property type="entry name" value="EGF"/>
</dbReference>
<sequence length="323" mass="36228">NKNVRTFSNKGLSRESPDNVWLMKMVEETFSYLNISNINSVEVQKDGECGFACLTDPLCFSYNLEASVSKTGTRVCELLPSDKYNNSDKVFISQRFHHYRIQTPCSKGPCQNNGTCVAQYKKNSYVCVCKNGFEGKDCETGVKWRSSILRDNVFYQSHLNQFLTPAVGSHPQWLLCYRASFHDWHVHTFHNNCDGKRNTVTIVEAGQYVFGGYTDIPWESSGGWTSTPNAFLFSLHNTEGLAPFKSVVKMPNKAMYRCSSCGPMFGPGPDIYIADNAAINSNSEANFGYNNGYSVPSGVQNKETLLAGSHLFTPDEWEVFYLG</sequence>
<reference evidence="10" key="1">
    <citation type="journal article" date="2017" name="bioRxiv">
        <title>Comparative analysis of the genomes of Stylophora pistillata and Acropora digitifera provides evidence for extensive differences between species of corals.</title>
        <authorList>
            <person name="Voolstra C.R."/>
            <person name="Li Y."/>
            <person name="Liew Y.J."/>
            <person name="Baumgarten S."/>
            <person name="Zoccola D."/>
            <person name="Flot J.-F."/>
            <person name="Tambutte S."/>
            <person name="Allemand D."/>
            <person name="Aranda M."/>
        </authorList>
    </citation>
    <scope>NUCLEOTIDE SEQUENCE [LARGE SCALE GENOMIC DNA]</scope>
</reference>
<evidence type="ECO:0000256" key="5">
    <source>
        <dbReference type="ARBA" id="ARBA00023180"/>
    </source>
</evidence>
<evidence type="ECO:0000256" key="3">
    <source>
        <dbReference type="ARBA" id="ARBA00022737"/>
    </source>
</evidence>